<sequence length="106" mass="12492">MMQRVLENGKGNWIDSKRNIITQRGDKYSTSKEISEDKESANVRQQERYVSPSREHIEEDEHIVQGRTGKKLTGKSQMGEWYKIQQNCYRAKDEECEVQGLIQRLM</sequence>
<name>U9TQQ6_RHIID</name>
<proteinExistence type="predicted"/>
<protein>
    <submittedName>
        <fullName evidence="2">Uncharacterized protein</fullName>
    </submittedName>
</protein>
<evidence type="ECO:0000256" key="1">
    <source>
        <dbReference type="SAM" id="MobiDB-lite"/>
    </source>
</evidence>
<dbReference type="HOGENOM" id="CLU_2224594_0_0_1"/>
<feature type="compositionally biased region" description="Basic and acidic residues" evidence="1">
    <location>
        <begin position="25"/>
        <end position="64"/>
    </location>
</feature>
<evidence type="ECO:0000313" key="2">
    <source>
        <dbReference type="EMBL" id="ESA08623.1"/>
    </source>
</evidence>
<feature type="region of interest" description="Disordered" evidence="1">
    <location>
        <begin position="25"/>
        <end position="71"/>
    </location>
</feature>
<organism evidence="2">
    <name type="scientific">Rhizophagus irregularis (strain DAOM 181602 / DAOM 197198 / MUCL 43194)</name>
    <name type="common">Arbuscular mycorrhizal fungus</name>
    <name type="synonym">Glomus intraradices</name>
    <dbReference type="NCBI Taxonomy" id="747089"/>
    <lineage>
        <taxon>Eukaryota</taxon>
        <taxon>Fungi</taxon>
        <taxon>Fungi incertae sedis</taxon>
        <taxon>Mucoromycota</taxon>
        <taxon>Glomeromycotina</taxon>
        <taxon>Glomeromycetes</taxon>
        <taxon>Glomerales</taxon>
        <taxon>Glomeraceae</taxon>
        <taxon>Rhizophagus</taxon>
    </lineage>
</organism>
<dbReference type="EMBL" id="KI288983">
    <property type="protein sequence ID" value="ESA08623.1"/>
    <property type="molecule type" value="Genomic_DNA"/>
</dbReference>
<dbReference type="AlphaFoldDB" id="U9TQQ6"/>
<reference evidence="2" key="1">
    <citation type="submission" date="2013-07" db="EMBL/GenBank/DDBJ databases">
        <title>The genome of an arbuscular mycorrhizal fungus provides insights into the evolution of the oldest plant symbiosis.</title>
        <authorList>
            <consortium name="DOE Joint Genome Institute"/>
            <person name="Tisserant E."/>
            <person name="Malbreil M."/>
            <person name="Kuo A."/>
            <person name="Kohler A."/>
            <person name="Symeonidi A."/>
            <person name="Balestrini R."/>
            <person name="Charron P."/>
            <person name="Duensing N."/>
            <person name="Frei-dit-Frey N."/>
            <person name="Gianinazzi-Pearson V."/>
            <person name="Gilbert B."/>
            <person name="Handa Y."/>
            <person name="Hijri M."/>
            <person name="Kaul R."/>
            <person name="Kawaguchi M."/>
            <person name="Krajinski F."/>
            <person name="Lammers P."/>
            <person name="Lapierre D."/>
            <person name="Masclaux F.G."/>
            <person name="Murat C."/>
            <person name="Morin E."/>
            <person name="Ndikumana S."/>
            <person name="Pagni M."/>
            <person name="Petitpierre D."/>
            <person name="Requena N."/>
            <person name="Rosikiewicz P."/>
            <person name="Riley R."/>
            <person name="Saito K."/>
            <person name="San Clemente H."/>
            <person name="Shapiro H."/>
            <person name="van Tuinen D."/>
            <person name="Becard G."/>
            <person name="Bonfante P."/>
            <person name="Paszkowski U."/>
            <person name="Shachar-Hill Y."/>
            <person name="Young J.P."/>
            <person name="Sanders I.R."/>
            <person name="Henrissat B."/>
            <person name="Rensing S.A."/>
            <person name="Grigoriev I.V."/>
            <person name="Corradi N."/>
            <person name="Roux C."/>
            <person name="Martin F."/>
        </authorList>
    </citation>
    <scope>NUCLEOTIDE SEQUENCE</scope>
    <source>
        <strain evidence="2">DAOM 197198</strain>
    </source>
</reference>
<gene>
    <name evidence="2" type="ORF">GLOINDRAFT_84801</name>
</gene>
<accession>U9TQQ6</accession>